<dbReference type="AlphaFoldDB" id="A0A0A2V7I5"/>
<dbReference type="EMBL" id="KN293993">
    <property type="protein sequence ID" value="KGQ02055.1"/>
    <property type="molecule type" value="Genomic_DNA"/>
</dbReference>
<dbReference type="VEuPathDB" id="FungiDB:PAAG_11236"/>
<dbReference type="RefSeq" id="XP_015703525.1">
    <property type="nucleotide sequence ID" value="XM_015846918.1"/>
</dbReference>
<dbReference type="GeneID" id="26970308"/>
<gene>
    <name evidence="1" type="ORF">PAAG_11236</name>
</gene>
<name>A0A0A2V7I5_PARBA</name>
<protein>
    <submittedName>
        <fullName evidence="1">Uncharacterized protein</fullName>
    </submittedName>
</protein>
<evidence type="ECO:0000313" key="2">
    <source>
        <dbReference type="Proteomes" id="UP000002059"/>
    </source>
</evidence>
<dbReference type="Proteomes" id="UP000002059">
    <property type="component" value="Partially assembled WGS sequence"/>
</dbReference>
<reference evidence="1 2" key="1">
    <citation type="journal article" date="2011" name="PLoS Genet.">
        <title>Comparative genomic analysis of human fungal pathogens causing paracoccidioidomycosis.</title>
        <authorList>
            <person name="Desjardins C.A."/>
            <person name="Champion M.D."/>
            <person name="Holder J.W."/>
            <person name="Muszewska A."/>
            <person name="Goldberg J."/>
            <person name="Bailao A.M."/>
            <person name="Brigido M.M."/>
            <person name="Ferreira M.E."/>
            <person name="Garcia A.M."/>
            <person name="Grynberg M."/>
            <person name="Gujja S."/>
            <person name="Heiman D.I."/>
            <person name="Henn M.R."/>
            <person name="Kodira C.D."/>
            <person name="Leon-Narvaez H."/>
            <person name="Longo L.V."/>
            <person name="Ma L.J."/>
            <person name="Malavazi I."/>
            <person name="Matsuo A.L."/>
            <person name="Morais F.V."/>
            <person name="Pereira M."/>
            <person name="Rodriguez-Brito S."/>
            <person name="Sakthikumar S."/>
            <person name="Salem-Izacc S.M."/>
            <person name="Sykes S.M."/>
            <person name="Teixeira M.M."/>
            <person name="Vallejo M.C."/>
            <person name="Walter M.E."/>
            <person name="Yandava C."/>
            <person name="Young S."/>
            <person name="Zeng Q."/>
            <person name="Zucker J."/>
            <person name="Felipe M.S."/>
            <person name="Goldman G.H."/>
            <person name="Haas B.J."/>
            <person name="McEwen J.G."/>
            <person name="Nino-Vega G."/>
            <person name="Puccia R."/>
            <person name="San-Blas G."/>
            <person name="Soares C.M."/>
            <person name="Birren B.W."/>
            <person name="Cuomo C.A."/>
        </authorList>
    </citation>
    <scope>NUCLEOTIDE SEQUENCE [LARGE SCALE GENOMIC DNA]</scope>
    <source>
        <strain evidence="2">ATCC MYA-826 / Pb01</strain>
    </source>
</reference>
<keyword evidence="2" id="KW-1185">Reference proteome</keyword>
<accession>A0A0A2V7I5</accession>
<organism evidence="1 2">
    <name type="scientific">Paracoccidioides lutzii (strain ATCC MYA-826 / Pb01)</name>
    <name type="common">Paracoccidioides brasiliensis</name>
    <dbReference type="NCBI Taxonomy" id="502779"/>
    <lineage>
        <taxon>Eukaryota</taxon>
        <taxon>Fungi</taxon>
        <taxon>Dikarya</taxon>
        <taxon>Ascomycota</taxon>
        <taxon>Pezizomycotina</taxon>
        <taxon>Eurotiomycetes</taxon>
        <taxon>Eurotiomycetidae</taxon>
        <taxon>Onygenales</taxon>
        <taxon>Ajellomycetaceae</taxon>
        <taxon>Paracoccidioides</taxon>
    </lineage>
</organism>
<dbReference type="HOGENOM" id="CLU_2868260_0_0_1"/>
<sequence>MAPDTSSVRYLFGAGGSGSSALLLMVQDFCPSSSTNRRNDVAAKPTLLSFDLVLLKLNLDLLRT</sequence>
<proteinExistence type="predicted"/>
<dbReference type="KEGG" id="pbl:PAAG_11236"/>
<evidence type="ECO:0000313" key="1">
    <source>
        <dbReference type="EMBL" id="KGQ02055.1"/>
    </source>
</evidence>